<dbReference type="EMBL" id="KD094357">
    <property type="protein sequence ID" value="EMS61543.1"/>
    <property type="molecule type" value="Genomic_DNA"/>
</dbReference>
<proteinExistence type="predicted"/>
<sequence>MTTTPRTTTTTMVTTTTTTTTTMTAALASSKDGWPLYAAAAVWRSAAAVSGDVRAWKLLVSCIFDIGRAAVSSESSGLLLCVAI</sequence>
<reference evidence="1" key="1">
    <citation type="journal article" date="2013" name="Nature">
        <title>Draft genome of the wheat A-genome progenitor Triticum urartu.</title>
        <authorList>
            <person name="Ling H.Q."/>
            <person name="Zhao S."/>
            <person name="Liu D."/>
            <person name="Wang J."/>
            <person name="Sun H."/>
            <person name="Zhang C."/>
            <person name="Fan H."/>
            <person name="Li D."/>
            <person name="Dong L."/>
            <person name="Tao Y."/>
            <person name="Gao C."/>
            <person name="Wu H."/>
            <person name="Li Y."/>
            <person name="Cui Y."/>
            <person name="Guo X."/>
            <person name="Zheng S."/>
            <person name="Wang B."/>
            <person name="Yu K."/>
            <person name="Liang Q."/>
            <person name="Yang W."/>
            <person name="Lou X."/>
            <person name="Chen J."/>
            <person name="Feng M."/>
            <person name="Jian J."/>
            <person name="Zhang X."/>
            <person name="Luo G."/>
            <person name="Jiang Y."/>
            <person name="Liu J."/>
            <person name="Wang Z."/>
            <person name="Sha Y."/>
            <person name="Zhang B."/>
            <person name="Wu H."/>
            <person name="Tang D."/>
            <person name="Shen Q."/>
            <person name="Xue P."/>
            <person name="Zou S."/>
            <person name="Wang X."/>
            <person name="Liu X."/>
            <person name="Wang F."/>
            <person name="Yang Y."/>
            <person name="An X."/>
            <person name="Dong Z."/>
            <person name="Zhang K."/>
            <person name="Zhang X."/>
            <person name="Luo M.C."/>
            <person name="Dvorak J."/>
            <person name="Tong Y."/>
            <person name="Wang J."/>
            <person name="Yang H."/>
            <person name="Li Z."/>
            <person name="Wang D."/>
            <person name="Zhang A."/>
            <person name="Wang J."/>
        </authorList>
    </citation>
    <scope>NUCLEOTIDE SEQUENCE</scope>
</reference>
<organism evidence="1">
    <name type="scientific">Triticum urartu</name>
    <name type="common">Red wild einkorn</name>
    <name type="synonym">Crithodium urartu</name>
    <dbReference type="NCBI Taxonomy" id="4572"/>
    <lineage>
        <taxon>Eukaryota</taxon>
        <taxon>Viridiplantae</taxon>
        <taxon>Streptophyta</taxon>
        <taxon>Embryophyta</taxon>
        <taxon>Tracheophyta</taxon>
        <taxon>Spermatophyta</taxon>
        <taxon>Magnoliopsida</taxon>
        <taxon>Liliopsida</taxon>
        <taxon>Poales</taxon>
        <taxon>Poaceae</taxon>
        <taxon>BOP clade</taxon>
        <taxon>Pooideae</taxon>
        <taxon>Triticodae</taxon>
        <taxon>Triticeae</taxon>
        <taxon>Triticinae</taxon>
        <taxon>Triticum</taxon>
    </lineage>
</organism>
<dbReference type="OMA" id="MFDIGHA"/>
<gene>
    <name evidence="1" type="ORF">TRIUR3_07609</name>
</gene>
<dbReference type="AlphaFoldDB" id="M7ZED6"/>
<protein>
    <submittedName>
        <fullName evidence="1">Uncharacterized protein</fullName>
    </submittedName>
</protein>
<accession>M7ZED6</accession>
<evidence type="ECO:0000313" key="1">
    <source>
        <dbReference type="EMBL" id="EMS61543.1"/>
    </source>
</evidence>
<name>M7ZED6_TRIUA</name>